<accession>A0A2T0GY07</accession>
<dbReference type="AlphaFoldDB" id="A0A2T0GY07"/>
<comment type="caution">
    <text evidence="1">The sequence shown here is derived from an EMBL/GenBank/DDBJ whole genome shotgun (WGS) entry which is preliminary data.</text>
</comment>
<dbReference type="InParanoid" id="A0A2T0GY07"/>
<evidence type="ECO:0000313" key="1">
    <source>
        <dbReference type="EMBL" id="PRW63984.1"/>
    </source>
</evidence>
<name>A0A2T0GY07_ACTMO</name>
<proteinExistence type="predicted"/>
<reference evidence="1 2" key="1">
    <citation type="submission" date="2018-03" db="EMBL/GenBank/DDBJ databases">
        <title>Actinopolyspora mortivallis from Sahara, screening for active biomolecules.</title>
        <authorList>
            <person name="Selama O."/>
            <person name="Wellington E.M.H."/>
            <person name="Hacene H."/>
        </authorList>
    </citation>
    <scope>NUCLEOTIDE SEQUENCE [LARGE SCALE GENOMIC DNA]</scope>
    <source>
        <strain evidence="1 2">M5A</strain>
    </source>
</reference>
<sequence>MSVREFRSTWRRAWTAELCWVDANGCPNGIAVTPLLRSGTPCVALPYCHLGLAREIAAAGRVGAAVTDRRSLGGGTAGGLVAYGTVALTEDRSGQVFLDELLDQELVKYPPSRVLADSVLDRRENWWWTPRLLLELTGVDEVLEQPPRSAPVEHALLLRAGSAGVRIRNVTLHGASSERVSCTALDGAELPCFDTGTLFGHDYTAPDFERWESWRLFGDCRADGFVVRSREGNPTRRLTPLGLLERLRRERRIARACRDGIARAERGG</sequence>
<protein>
    <submittedName>
        <fullName evidence="1">Uncharacterized protein</fullName>
    </submittedName>
</protein>
<evidence type="ECO:0000313" key="2">
    <source>
        <dbReference type="Proteomes" id="UP000239352"/>
    </source>
</evidence>
<organism evidence="1 2">
    <name type="scientific">Actinopolyspora mortivallis</name>
    <dbReference type="NCBI Taxonomy" id="33906"/>
    <lineage>
        <taxon>Bacteria</taxon>
        <taxon>Bacillati</taxon>
        <taxon>Actinomycetota</taxon>
        <taxon>Actinomycetes</taxon>
        <taxon>Actinopolysporales</taxon>
        <taxon>Actinopolysporaceae</taxon>
        <taxon>Actinopolyspora</taxon>
    </lineage>
</organism>
<dbReference type="Proteomes" id="UP000239352">
    <property type="component" value="Unassembled WGS sequence"/>
</dbReference>
<gene>
    <name evidence="1" type="ORF">CEP50_07265</name>
</gene>
<keyword evidence="2" id="KW-1185">Reference proteome</keyword>
<dbReference type="EMBL" id="PVSR01000007">
    <property type="protein sequence ID" value="PRW63984.1"/>
    <property type="molecule type" value="Genomic_DNA"/>
</dbReference>